<dbReference type="InterPro" id="IPR036388">
    <property type="entry name" value="WH-like_DNA-bd_sf"/>
</dbReference>
<evidence type="ECO:0000313" key="7">
    <source>
        <dbReference type="Proteomes" id="UP000736328"/>
    </source>
</evidence>
<evidence type="ECO:0000313" key="6">
    <source>
        <dbReference type="EMBL" id="MBI4727264.1"/>
    </source>
</evidence>
<dbReference type="SUPFAM" id="SSF46785">
    <property type="entry name" value="Winged helix' DNA-binding domain"/>
    <property type="match status" value="2"/>
</dbReference>
<dbReference type="InterPro" id="IPR005234">
    <property type="entry name" value="ScpB_csome_segregation"/>
</dbReference>
<dbReference type="Pfam" id="PF04079">
    <property type="entry name" value="SMC_ScpB"/>
    <property type="match status" value="1"/>
</dbReference>
<evidence type="ECO:0000256" key="5">
    <source>
        <dbReference type="SAM" id="MobiDB-lite"/>
    </source>
</evidence>
<keyword evidence="3" id="KW-0159">Chromosome partition</keyword>
<feature type="compositionally biased region" description="Basic and acidic residues" evidence="5">
    <location>
        <begin position="216"/>
        <end position="235"/>
    </location>
</feature>
<name>A0A933MK29_UNCT6</name>
<proteinExistence type="predicted"/>
<comment type="caution">
    <text evidence="6">The sequence shown here is derived from an EMBL/GenBank/DDBJ whole genome shotgun (WGS) entry which is preliminary data.</text>
</comment>
<dbReference type="Proteomes" id="UP000736328">
    <property type="component" value="Unassembled WGS sequence"/>
</dbReference>
<evidence type="ECO:0000256" key="1">
    <source>
        <dbReference type="ARBA" id="ARBA00022490"/>
    </source>
</evidence>
<organism evidence="6 7">
    <name type="scientific">candidate division TA06 bacterium</name>
    <dbReference type="NCBI Taxonomy" id="2250710"/>
    <lineage>
        <taxon>Bacteria</taxon>
        <taxon>Bacteria division TA06</taxon>
    </lineage>
</organism>
<evidence type="ECO:0000256" key="4">
    <source>
        <dbReference type="ARBA" id="ARBA00023306"/>
    </source>
</evidence>
<keyword evidence="1" id="KW-0963">Cytoplasm</keyword>
<dbReference type="NCBIfam" id="TIGR00281">
    <property type="entry name" value="SMC-Scp complex subunit ScpB"/>
    <property type="match status" value="1"/>
</dbReference>
<dbReference type="EMBL" id="JACQXR010000113">
    <property type="protein sequence ID" value="MBI4727264.1"/>
    <property type="molecule type" value="Genomic_DNA"/>
</dbReference>
<dbReference type="PANTHER" id="PTHR34298">
    <property type="entry name" value="SEGREGATION AND CONDENSATION PROTEIN B"/>
    <property type="match status" value="1"/>
</dbReference>
<keyword evidence="4" id="KW-0131">Cell cycle</keyword>
<accession>A0A933MK29</accession>
<reference evidence="6" key="1">
    <citation type="submission" date="2020-07" db="EMBL/GenBank/DDBJ databases">
        <title>Huge and variable diversity of episymbiotic CPR bacteria and DPANN archaea in groundwater ecosystems.</title>
        <authorList>
            <person name="He C.Y."/>
            <person name="Keren R."/>
            <person name="Whittaker M."/>
            <person name="Farag I.F."/>
            <person name="Doudna J."/>
            <person name="Cate J.H.D."/>
            <person name="Banfield J.F."/>
        </authorList>
    </citation>
    <scope>NUCLEOTIDE SEQUENCE</scope>
    <source>
        <strain evidence="6">NC_groundwater_1520_Pr4_B-0.1um_53_5</strain>
    </source>
</reference>
<evidence type="ECO:0000256" key="3">
    <source>
        <dbReference type="ARBA" id="ARBA00022829"/>
    </source>
</evidence>
<dbReference type="GO" id="GO:0051301">
    <property type="term" value="P:cell division"/>
    <property type="evidence" value="ECO:0007669"/>
    <property type="project" value="UniProtKB-KW"/>
</dbReference>
<evidence type="ECO:0000256" key="2">
    <source>
        <dbReference type="ARBA" id="ARBA00022618"/>
    </source>
</evidence>
<dbReference type="PANTHER" id="PTHR34298:SF2">
    <property type="entry name" value="SEGREGATION AND CONDENSATION PROTEIN B"/>
    <property type="match status" value="1"/>
</dbReference>
<protein>
    <submittedName>
        <fullName evidence="6">SMC-Scp complex subunit ScpB</fullName>
    </submittedName>
</protein>
<feature type="region of interest" description="Disordered" evidence="5">
    <location>
        <begin position="196"/>
        <end position="251"/>
    </location>
</feature>
<sequence>MDRTEAKRIIEALLFATDVPLPVSKIKSTLGEIDLKILRQLLHELKDEYERNGHSFSLVELAGGFQIYTKPEYSKWVGELFRGRRVSRLTAASLETLGIVAYKQPIIKADMESIRGVNVDGVTATLLERNLITAVGRDNRPGKPLLFGTTPEFLRYFGLSSLSDLPRIEELEEYLKARQAEKEKMDAEIDAELGLTRLSSYGTQEEVPFESPDNVLEDKAGPDKTEDPEEGKSASDLEGDSPEGGEEKEQL</sequence>
<dbReference type="Gene3D" id="1.10.10.10">
    <property type="entry name" value="Winged helix-like DNA-binding domain superfamily/Winged helix DNA-binding domain"/>
    <property type="match status" value="2"/>
</dbReference>
<dbReference type="AlphaFoldDB" id="A0A933MK29"/>
<gene>
    <name evidence="6" type="primary">scpB</name>
    <name evidence="6" type="ORF">HY768_08615</name>
</gene>
<dbReference type="GO" id="GO:0051304">
    <property type="term" value="P:chromosome separation"/>
    <property type="evidence" value="ECO:0007669"/>
    <property type="project" value="InterPro"/>
</dbReference>
<dbReference type="InterPro" id="IPR036390">
    <property type="entry name" value="WH_DNA-bd_sf"/>
</dbReference>
<keyword evidence="2" id="KW-0132">Cell division</keyword>